<evidence type="ECO:0000313" key="3">
    <source>
        <dbReference type="Proteomes" id="UP000050525"/>
    </source>
</evidence>
<gene>
    <name evidence="2" type="ORF">Y1Q_0001468</name>
</gene>
<sequence>MLDFAMSCKTQNTSYWITILIILIAKLLQQPTPQEDGGFLSTLFPGFTLQKSEWICIFNWTRLLVSQVPLQPQEAVGCGHLQGACPQAPSFYPEVEPTDELRRHSIPARLVHFFWSCDRKPVSPNFHKYASLTLLYGEEKQRGCCSDLSAYKSIRICMDMYYKVRNEECVLLGSRGKQNNQFLICTLNQQTWTQAWANQAVSQGLNRKGAQK</sequence>
<evidence type="ECO:0000256" key="1">
    <source>
        <dbReference type="SAM" id="SignalP"/>
    </source>
</evidence>
<organism evidence="2 3">
    <name type="scientific">Alligator mississippiensis</name>
    <name type="common">American alligator</name>
    <dbReference type="NCBI Taxonomy" id="8496"/>
    <lineage>
        <taxon>Eukaryota</taxon>
        <taxon>Metazoa</taxon>
        <taxon>Chordata</taxon>
        <taxon>Craniata</taxon>
        <taxon>Vertebrata</taxon>
        <taxon>Euteleostomi</taxon>
        <taxon>Archelosauria</taxon>
        <taxon>Archosauria</taxon>
        <taxon>Crocodylia</taxon>
        <taxon>Alligatoridae</taxon>
        <taxon>Alligatorinae</taxon>
        <taxon>Alligator</taxon>
    </lineage>
</organism>
<comment type="caution">
    <text evidence="2">The sequence shown here is derived from an EMBL/GenBank/DDBJ whole genome shotgun (WGS) entry which is preliminary data.</text>
</comment>
<dbReference type="Proteomes" id="UP000050525">
    <property type="component" value="Unassembled WGS sequence"/>
</dbReference>
<feature type="signal peptide" evidence="1">
    <location>
        <begin position="1"/>
        <end position="29"/>
    </location>
</feature>
<keyword evidence="1" id="KW-0732">Signal</keyword>
<proteinExistence type="predicted"/>
<evidence type="ECO:0000313" key="2">
    <source>
        <dbReference type="EMBL" id="KYO21196.1"/>
    </source>
</evidence>
<protein>
    <submittedName>
        <fullName evidence="2">Uncharacterized protein</fullName>
    </submittedName>
</protein>
<feature type="chain" id="PRO_5007584910" evidence="1">
    <location>
        <begin position="30"/>
        <end position="212"/>
    </location>
</feature>
<dbReference type="EMBL" id="AKHW03006295">
    <property type="protein sequence ID" value="KYO21196.1"/>
    <property type="molecule type" value="Genomic_DNA"/>
</dbReference>
<keyword evidence="3" id="KW-1185">Reference proteome</keyword>
<dbReference type="AlphaFoldDB" id="A0A151M9J6"/>
<accession>A0A151M9J6</accession>
<reference evidence="2 3" key="1">
    <citation type="journal article" date="2012" name="Genome Biol.">
        <title>Sequencing three crocodilian genomes to illuminate the evolution of archosaurs and amniotes.</title>
        <authorList>
            <person name="St John J.A."/>
            <person name="Braun E.L."/>
            <person name="Isberg S.R."/>
            <person name="Miles L.G."/>
            <person name="Chong A.Y."/>
            <person name="Gongora J."/>
            <person name="Dalzell P."/>
            <person name="Moran C."/>
            <person name="Bed'hom B."/>
            <person name="Abzhanov A."/>
            <person name="Burgess S.C."/>
            <person name="Cooksey A.M."/>
            <person name="Castoe T.A."/>
            <person name="Crawford N.G."/>
            <person name="Densmore L.D."/>
            <person name="Drew J.C."/>
            <person name="Edwards S.V."/>
            <person name="Faircloth B.C."/>
            <person name="Fujita M.K."/>
            <person name="Greenwold M.J."/>
            <person name="Hoffmann F.G."/>
            <person name="Howard J.M."/>
            <person name="Iguchi T."/>
            <person name="Janes D.E."/>
            <person name="Khan S.Y."/>
            <person name="Kohno S."/>
            <person name="de Koning A.J."/>
            <person name="Lance S.L."/>
            <person name="McCarthy F.M."/>
            <person name="McCormack J.E."/>
            <person name="Merchant M.E."/>
            <person name="Peterson D.G."/>
            <person name="Pollock D.D."/>
            <person name="Pourmand N."/>
            <person name="Raney B.J."/>
            <person name="Roessler K.A."/>
            <person name="Sanford J.R."/>
            <person name="Sawyer R.H."/>
            <person name="Schmidt C.J."/>
            <person name="Triplett E.W."/>
            <person name="Tuberville T.D."/>
            <person name="Venegas-Anaya M."/>
            <person name="Howard J.T."/>
            <person name="Jarvis E.D."/>
            <person name="Guillette L.J.Jr."/>
            <person name="Glenn T.C."/>
            <person name="Green R.E."/>
            <person name="Ray D.A."/>
        </authorList>
    </citation>
    <scope>NUCLEOTIDE SEQUENCE [LARGE SCALE GENOMIC DNA]</scope>
    <source>
        <strain evidence="2">KSC_2009_1</strain>
    </source>
</reference>
<name>A0A151M9J6_ALLMI</name>